<feature type="compositionally biased region" description="Acidic residues" evidence="2">
    <location>
        <begin position="911"/>
        <end position="924"/>
    </location>
</feature>
<evidence type="ECO:0000256" key="1">
    <source>
        <dbReference type="RuleBase" id="RU004273"/>
    </source>
</evidence>
<feature type="compositionally biased region" description="Basic and acidic residues" evidence="2">
    <location>
        <begin position="1987"/>
        <end position="1998"/>
    </location>
</feature>
<feature type="compositionally biased region" description="Basic and acidic residues" evidence="2">
    <location>
        <begin position="1644"/>
        <end position="1655"/>
    </location>
</feature>
<keyword evidence="1" id="KW-0378">Hydrolase</keyword>
<dbReference type="InterPro" id="IPR006186">
    <property type="entry name" value="Ser/Thr-sp_prot-phosphatase"/>
</dbReference>
<dbReference type="Gene3D" id="3.60.21.10">
    <property type="match status" value="1"/>
</dbReference>
<protein>
    <recommendedName>
        <fullName evidence="1">Serine/threonine-protein phosphatase</fullName>
        <ecNumber evidence="1">3.1.3.16</ecNumber>
    </recommendedName>
</protein>
<feature type="compositionally biased region" description="Polar residues" evidence="2">
    <location>
        <begin position="844"/>
        <end position="854"/>
    </location>
</feature>
<feature type="region of interest" description="Disordered" evidence="2">
    <location>
        <begin position="448"/>
        <end position="473"/>
    </location>
</feature>
<feature type="compositionally biased region" description="Basic and acidic residues" evidence="2">
    <location>
        <begin position="1722"/>
        <end position="1733"/>
    </location>
</feature>
<feature type="region of interest" description="Disordered" evidence="2">
    <location>
        <begin position="844"/>
        <end position="1046"/>
    </location>
</feature>
<dbReference type="OrthoDB" id="442428at2759"/>
<dbReference type="VEuPathDB" id="PlasmoDB:C922_04664"/>
<dbReference type="InterPro" id="IPR011992">
    <property type="entry name" value="EF-hand-dom_pair"/>
</dbReference>
<accession>W6ZVX0</accession>
<dbReference type="PRINTS" id="PR00114">
    <property type="entry name" value="STPHPHTASE"/>
</dbReference>
<feature type="compositionally biased region" description="Basic and acidic residues" evidence="2">
    <location>
        <begin position="1002"/>
        <end position="1039"/>
    </location>
</feature>
<comment type="catalytic activity">
    <reaction evidence="1">
        <text>O-phospho-L-threonyl-[protein] + H2O = L-threonyl-[protein] + phosphate</text>
        <dbReference type="Rhea" id="RHEA:47004"/>
        <dbReference type="Rhea" id="RHEA-COMP:11060"/>
        <dbReference type="Rhea" id="RHEA-COMP:11605"/>
        <dbReference type="ChEBI" id="CHEBI:15377"/>
        <dbReference type="ChEBI" id="CHEBI:30013"/>
        <dbReference type="ChEBI" id="CHEBI:43474"/>
        <dbReference type="ChEBI" id="CHEBI:61977"/>
        <dbReference type="EC" id="3.1.3.16"/>
    </reaction>
</comment>
<dbReference type="Pfam" id="PF00149">
    <property type="entry name" value="Metallophos"/>
    <property type="match status" value="1"/>
</dbReference>
<dbReference type="GO" id="GO:0005634">
    <property type="term" value="C:nucleus"/>
    <property type="evidence" value="ECO:0007669"/>
    <property type="project" value="TreeGrafter"/>
</dbReference>
<dbReference type="PANTHER" id="PTHR11668:SF509">
    <property type="entry name" value="SERINE_THREONINE-PROTEIN PHOSPHATASE"/>
    <property type="match status" value="1"/>
</dbReference>
<feature type="compositionally biased region" description="Acidic residues" evidence="2">
    <location>
        <begin position="1616"/>
        <end position="1628"/>
    </location>
</feature>
<dbReference type="InterPro" id="IPR050341">
    <property type="entry name" value="PP1_catalytic_subunit"/>
</dbReference>
<feature type="region of interest" description="Disordered" evidence="2">
    <location>
        <begin position="155"/>
        <end position="198"/>
    </location>
</feature>
<feature type="region of interest" description="Disordered" evidence="2">
    <location>
        <begin position="1719"/>
        <end position="1770"/>
    </location>
</feature>
<dbReference type="EC" id="3.1.3.16" evidence="1"/>
<dbReference type="Proteomes" id="UP000030640">
    <property type="component" value="Unassembled WGS sequence"/>
</dbReference>
<dbReference type="PROSITE" id="PS00125">
    <property type="entry name" value="SER_THR_PHOSPHATASE"/>
    <property type="match status" value="1"/>
</dbReference>
<evidence type="ECO:0000313" key="5">
    <source>
        <dbReference type="Proteomes" id="UP000030640"/>
    </source>
</evidence>
<dbReference type="GO" id="GO:0004722">
    <property type="term" value="F:protein serine/threonine phosphatase activity"/>
    <property type="evidence" value="ECO:0007669"/>
    <property type="project" value="UniProtKB-EC"/>
</dbReference>
<feature type="compositionally biased region" description="Basic and acidic residues" evidence="2">
    <location>
        <begin position="950"/>
        <end position="968"/>
    </location>
</feature>
<evidence type="ECO:0000313" key="4">
    <source>
        <dbReference type="EMBL" id="EUD64932.1"/>
    </source>
</evidence>
<feature type="domain" description="Serine/threonine specific protein phosphatases" evidence="3">
    <location>
        <begin position="1241"/>
        <end position="1246"/>
    </location>
</feature>
<dbReference type="InterPro" id="IPR029052">
    <property type="entry name" value="Metallo-depent_PP-like"/>
</dbReference>
<keyword evidence="5" id="KW-1185">Reference proteome</keyword>
<dbReference type="SUPFAM" id="SSF56300">
    <property type="entry name" value="Metallo-dependent phosphatases"/>
    <property type="match status" value="1"/>
</dbReference>
<dbReference type="SMART" id="SM00156">
    <property type="entry name" value="PP2Ac"/>
    <property type="match status" value="1"/>
</dbReference>
<comment type="similarity">
    <text evidence="1">Belongs to the PPP phosphatase family.</text>
</comment>
<name>W6ZVX0_9APIC</name>
<dbReference type="InterPro" id="IPR004843">
    <property type="entry name" value="Calcineurin-like_PHP"/>
</dbReference>
<feature type="region of interest" description="Disordered" evidence="2">
    <location>
        <begin position="807"/>
        <end position="830"/>
    </location>
</feature>
<dbReference type="GeneID" id="20039938"/>
<dbReference type="GO" id="GO:0005737">
    <property type="term" value="C:cytoplasm"/>
    <property type="evidence" value="ECO:0007669"/>
    <property type="project" value="TreeGrafter"/>
</dbReference>
<feature type="compositionally biased region" description="Basic and acidic residues" evidence="2">
    <location>
        <begin position="1743"/>
        <end position="1764"/>
    </location>
</feature>
<evidence type="ECO:0000256" key="2">
    <source>
        <dbReference type="SAM" id="MobiDB-lite"/>
    </source>
</evidence>
<feature type="compositionally biased region" description="Polar residues" evidence="2">
    <location>
        <begin position="182"/>
        <end position="198"/>
    </location>
</feature>
<feature type="region of interest" description="Disordered" evidence="2">
    <location>
        <begin position="1978"/>
        <end position="2018"/>
    </location>
</feature>
<feature type="region of interest" description="Disordered" evidence="2">
    <location>
        <begin position="1613"/>
        <end position="1655"/>
    </location>
</feature>
<feature type="compositionally biased region" description="Basic and acidic residues" evidence="2">
    <location>
        <begin position="889"/>
        <end position="902"/>
    </location>
</feature>
<gene>
    <name evidence="4" type="ORF">C922_04664</name>
</gene>
<organism evidence="4 5">
    <name type="scientific">Plasmodium inui San Antonio 1</name>
    <dbReference type="NCBI Taxonomy" id="1237626"/>
    <lineage>
        <taxon>Eukaryota</taxon>
        <taxon>Sar</taxon>
        <taxon>Alveolata</taxon>
        <taxon>Apicomplexa</taxon>
        <taxon>Aconoidasida</taxon>
        <taxon>Haemosporida</taxon>
        <taxon>Plasmodiidae</taxon>
        <taxon>Plasmodium</taxon>
        <taxon>Plasmodium (Plasmodium)</taxon>
    </lineage>
</organism>
<sequence>MRNFAETRTNRPYVTKKDSLYDALPRHPCVIMPQHPYPANTYARGYHTSASGALLKGGMPNGSQAIPTAQINNLTALKMGRMGSHETDWARRSCDGGSQANLAKGSASLLHRYENGKQWPDDRTFVDSSGVYLSRVDSPRVNSSAAPSPEVYHLSGEGNPMGNPIEGRGIGPSVRRGKPSGRSISELTNKNQGAQTVTESHAGCFPRMMEKIYTGEKHGEDTGKMKIPPLAGMEHTKGAPLMNGNLVASSQPKIRREVFPPWWGQRTVGSPSREAFNYYTLPNVRYDRVGPSARGMMGVVLVPVNGRTKNGSTKWDQSGKEAGAGLVNKWSSGRLSRTSEYSYKDVDPLMYGGMAQGRCYPDDASVESLPRNIFPWGSNEGFLPGSDSNHCEVVAVGGSNYESGAQWYGQTAVRRLSQEGLQRGVMPQWHEGGYSDGLENQDSIPPEGQAVRSWSKDTNGVTAPANEKDACEEDADRSTQCTYNKSDFTQWVSHNKLVKNIISSHNGEGHVERYGLYSLLFDAYGHNKEAFGRHFKRERDSSMDQLIGRVVPQIEKGTDKEVDKESDKDTEKDTQKSNGIVEKIIFLKFLFNQYAHTEYPNFISFKCFKTMFEFHRNVFSSEKIILFIFNCLDRCRRYYVSETDFLIGMLACSPQMENDITKDTGKLRHQLIFRAYDLDRDGYWSREEMFVFLYHLYELSKNLKHMALKGNKKKMKKFVAVERDKLMRKCEKVSYDHFYRLVLNRKVEGTQNLLRSNCDVANVVKTYFLCTYGGGRSPPMSVDAEVTTNSASVQLNGPIDGEKCQQREESLDPAEGTSQDEEGVDPLDGTQLKGCNVHKCSSAEFSGQSTTGDPNSEEARHISATSIKGDDDPEELVQREAADSTGSSKNREEEKSEERIEEQSGESSGEPAEEPSEEPSEEQSEIAGEAVEEPPCCDSNETPKGIDLNSEEKGDKKVDEEEKDKMKECGVSGSEANVQLMVPPGERPDRPSSSESIPHFGGGHEEEGGHNEERPHKENPIHKEEMAKKENPTHEEQRASRMTPQRSWRSCVEKIKEIVKAYRKKYLTDRTKLFGLNQDVAFKIFTTFYKVSYKKKREKYNGKFDTVCTAACNYNDIILLCDEAAKVLKGEDSIEYVDLPCKVFGDLHGNIFDLLDFFNMYNWPLHGETNEWLTVEEVATTNGVSSWGGKAKETLPYMDGNDKDVKYVFLGNYINRGKHSLEVICLLLSLKILFPKHIYLLRGNHEERLFNYVHGFYADIENKMERNIKTTGLIRYQGEVIQAHAYELFNRINDVLEFLPLSVLLGGNILCVHAGIGDSLYSVEDFADVHKPIVVPQFVDRTSSSNGNGSDSRSGNYERLQKIIIDTLWSDPINYDDEQDMLLLEKLKLGEDIIPSSRGKITLKFGQRRLSSFLKNNKLKMVIRGHECVQEGYRYSYSRRLLTLFSATNYCGRYGNDAANAFIVKRGKSIVIFNQILKCPREGQLEGTDHAEERAERTTGTLQQLEPPHMVNRNAPPDGTFPKGHAPPYPQEPLHWGDFPHEVGQPKHGALPLRGHGKMSSVCSPSEVPPLTVENWRSSDQFSRVDQIGDASPDRMGSQPDITMRGAAYSVRTLGGEEEEEEEEEQTEELSSRRMDEQVTPFDPNEKEFTSDGDAVERTFCDSAVEKKDNLQSNQSNLLLRDNHPIIKRKLRDTRSNEDMNWGVAAQLERREGVSSRFVCNGRDDDRDGDPDGVHFLSSSRNSMRDDHSNGDAREDNCDRDPLRKSISANGTFSSEESLYGGCLHGSSGRNYTSEMFSSKLSHFKGEDSEKGGIEDIEKAQNRQQRKPHLKRDAHWEEEYLYNDYEHCLDNLSQGDALKNPPCDEPDSNDEHLCASETKQESRVSTNAIIEKFFQNRATNHGSDEHIYIDHLEDKEMQRGDDLNHSQCAKLTPLFKRTNDVNVQGENEGAEWEQNGSCDTLMNQMMSKPMEYMMMPPDLGLANRPKLRQDTHSSEQKGHNSATLRSLRSLRSENNTRESLSKLQMQFLPPDPKPQTKISLQKIMDKLKDDA</sequence>
<dbReference type="EMBL" id="KI965486">
    <property type="protein sequence ID" value="EUD64932.1"/>
    <property type="molecule type" value="Genomic_DNA"/>
</dbReference>
<reference evidence="4 5" key="1">
    <citation type="submission" date="2013-02" db="EMBL/GenBank/DDBJ databases">
        <title>The Genome Sequence of Plasmodium inui San Antonio 1.</title>
        <authorList>
            <consortium name="The Broad Institute Genome Sequencing Platform"/>
            <consortium name="The Broad Institute Genome Sequencing Center for Infectious Disease"/>
            <person name="Neafsey D."/>
            <person name="Cheeseman I."/>
            <person name="Volkman S."/>
            <person name="Adams J."/>
            <person name="Walker B."/>
            <person name="Young S.K."/>
            <person name="Zeng Q."/>
            <person name="Gargeya S."/>
            <person name="Fitzgerald M."/>
            <person name="Haas B."/>
            <person name="Abouelleil A."/>
            <person name="Alvarado L."/>
            <person name="Arachchi H.M."/>
            <person name="Berlin A.M."/>
            <person name="Chapman S.B."/>
            <person name="Dewar J."/>
            <person name="Goldberg J."/>
            <person name="Griggs A."/>
            <person name="Gujja S."/>
            <person name="Hansen M."/>
            <person name="Howarth C."/>
            <person name="Imamovic A."/>
            <person name="Larimer J."/>
            <person name="McCowan C."/>
            <person name="Murphy C."/>
            <person name="Neiman D."/>
            <person name="Pearson M."/>
            <person name="Priest M."/>
            <person name="Roberts A."/>
            <person name="Saif S."/>
            <person name="Shea T."/>
            <person name="Sisk P."/>
            <person name="Sykes S."/>
            <person name="Wortman J."/>
            <person name="Nusbaum C."/>
            <person name="Birren B."/>
        </authorList>
    </citation>
    <scope>NUCLEOTIDE SEQUENCE [LARGE SCALE GENOMIC DNA]</scope>
    <source>
        <strain evidence="4 5">San Antonio 1</strain>
    </source>
</reference>
<dbReference type="PANTHER" id="PTHR11668">
    <property type="entry name" value="SERINE/THREONINE PROTEIN PHOSPHATASE"/>
    <property type="match status" value="1"/>
</dbReference>
<proteinExistence type="inferred from homology"/>
<dbReference type="Gene3D" id="1.10.238.10">
    <property type="entry name" value="EF-hand"/>
    <property type="match status" value="1"/>
</dbReference>
<dbReference type="SUPFAM" id="SSF47473">
    <property type="entry name" value="EF-hand"/>
    <property type="match status" value="1"/>
</dbReference>
<evidence type="ECO:0000259" key="3">
    <source>
        <dbReference type="PROSITE" id="PS00125"/>
    </source>
</evidence>
<dbReference type="RefSeq" id="XP_008818465.1">
    <property type="nucleotide sequence ID" value="XM_008820243.1"/>
</dbReference>